<dbReference type="Pfam" id="PF00004">
    <property type="entry name" value="AAA"/>
    <property type="match status" value="3"/>
</dbReference>
<feature type="compositionally biased region" description="Polar residues" evidence="4">
    <location>
        <begin position="1075"/>
        <end position="1099"/>
    </location>
</feature>
<dbReference type="SUPFAM" id="SSF52540">
    <property type="entry name" value="P-loop containing nucleoside triphosphate hydrolases"/>
    <property type="match status" value="3"/>
</dbReference>
<dbReference type="GO" id="GO:0005524">
    <property type="term" value="F:ATP binding"/>
    <property type="evidence" value="ECO:0007669"/>
    <property type="project" value="UniProtKB-KW"/>
</dbReference>
<sequence length="1210" mass="135084">MDLPSDQAPVHPIGTHDIGDNASANDTFDLKQEAIPKIEVRSSTFHETSTAVADAHSNISPAPSSPGLTACETSSNISVEDGKELEHLSDQQRQQMIAEVFTQLDQLVGLTQVKDQFLEIKRTIETYQKQNVNLKHERSHIKFLGNPGTGKTTIGRMYAKLLLAMGVLEYPHFVETSGAVLVSEGLIQVIKLLHSGVVFIDEAYQLVAPHQPGGRQLMDHIHRNMEHHRGNLVLIFAGYKKDMEAFVEHNSGLSSRIPDTIYFDDFNADELLTILKRKINEKYGDRMQIQAHPDDENESRYLRIAANRLSRGRGIRGFGNARSVENQLQRISKRQIQRLDSLPEEKRDYFMLTREDIIGPHPSEAKFKSEAWTELQSMIGLEALKAQCRTMIGLSETNYERELKGLDPEMLSFNGIFMGSPGTGKTTVAGLYGRVLADLGLLSNGDVVIKTPSDFVGETLGSSEARTKTILASTIGKVLIIDEAYALGSSTGGSSNGGSANSQDNFRAGVIDTIVGEVHGAPGEDRCILLLGYEDKLHDMFQRSNPGLSSRFNYSSPFRFDDFTLDQLMEILDHKMGRQHLKATPEALGTARDVLERARLNAEYGNARAVESCLQAAKKRHQARLQAIPAAERDYAGQLEPVDFDPDFTIKAAGFTDCEQLFDGKISKSAIKQITRLQKQALMAKWTGTHNFRDIVPTNFIFRGPPGTGKTTAARLMGQLYYNLGFLAANEVVEVSVRDFIAPYVGQTRQKTKDQLGRAVGKLMIIDNAFQLLKGSFEVEALQEIINCLQSENYARKMIIILVGHTDEMKMLLQACPPLASLFPHEVKFSKLKAKDCMKLLDSELQKIKVSAPFIRDTACDDYQPLERLVHALAIGPMFANAKDIECLAQAMKTAVFDDFYKKNKALFTGSRSQKIPDIFEMSRAQASDCVKRLIKQRKCMKHLPSLALHPEIEYSDDDPRFARAFAYESMPVMEIRIEQAVAVLPQAGLPYDEADMLEDTLGIEQPSRPQLPIIGATIVFNPGLPASSFPMIHTAEALQYVKPPQETDHVHGRIEELDDESDEEHQDSAPAKSPATSEPESNAVSKQDHATSSTTPSGSEAVVAPTALQTPESKDAQFQKASLKENSAMDRQERRRYRDMLKEKYPFDEPVSERTQRALHDLGYCPQGFAWRRDFGRHICEGGCHYGYDFDVRDHMYREDIVTLYKKTT</sequence>
<evidence type="ECO:0000313" key="7">
    <source>
        <dbReference type="Proteomes" id="UP000664521"/>
    </source>
</evidence>
<dbReference type="InterPro" id="IPR003593">
    <property type="entry name" value="AAA+_ATPase"/>
</dbReference>
<comment type="similarity">
    <text evidence="1">Belongs to the CbxX/CfxQ family.</text>
</comment>
<dbReference type="PANTHER" id="PTHR43392">
    <property type="entry name" value="AAA-TYPE ATPASE FAMILY PROTEIN / ANKYRIN REPEAT FAMILY PROTEIN"/>
    <property type="match status" value="1"/>
</dbReference>
<dbReference type="Gene3D" id="1.10.8.60">
    <property type="match status" value="2"/>
</dbReference>
<dbReference type="InterPro" id="IPR027417">
    <property type="entry name" value="P-loop_NTPase"/>
</dbReference>
<dbReference type="PRINTS" id="PR00819">
    <property type="entry name" value="CBXCFQXSUPER"/>
</dbReference>
<dbReference type="InterPro" id="IPR041627">
    <property type="entry name" value="AAA_lid_6"/>
</dbReference>
<dbReference type="GO" id="GO:0016887">
    <property type="term" value="F:ATP hydrolysis activity"/>
    <property type="evidence" value="ECO:0007669"/>
    <property type="project" value="InterPro"/>
</dbReference>
<keyword evidence="2" id="KW-0547">Nucleotide-binding</keyword>
<evidence type="ECO:0000259" key="5">
    <source>
        <dbReference type="SMART" id="SM00382"/>
    </source>
</evidence>
<dbReference type="Proteomes" id="UP000664521">
    <property type="component" value="Unassembled WGS sequence"/>
</dbReference>
<dbReference type="FunFam" id="1.10.8.60:FF:000160">
    <property type="entry name" value="WGS project CABT00000000 data, contig 2.55"/>
    <property type="match status" value="1"/>
</dbReference>
<dbReference type="PANTHER" id="PTHR43392:SF2">
    <property type="entry name" value="AAA-TYPE ATPASE FAMILY PROTEIN _ ANKYRIN REPEAT FAMILY PROTEIN"/>
    <property type="match status" value="1"/>
</dbReference>
<dbReference type="CDD" id="cd00009">
    <property type="entry name" value="AAA"/>
    <property type="match status" value="3"/>
</dbReference>
<feature type="domain" description="AAA+ ATPase" evidence="5">
    <location>
        <begin position="411"/>
        <end position="558"/>
    </location>
</feature>
<dbReference type="InterPro" id="IPR000641">
    <property type="entry name" value="CbxX/CfxQ"/>
</dbReference>
<evidence type="ECO:0000256" key="1">
    <source>
        <dbReference type="ARBA" id="ARBA00010378"/>
    </source>
</evidence>
<dbReference type="SMART" id="SM00382">
    <property type="entry name" value="AAA"/>
    <property type="match status" value="3"/>
</dbReference>
<dbReference type="FunFam" id="3.40.50.300:FF:000216">
    <property type="entry name" value="Type VII secretion ATPase EccA"/>
    <property type="match status" value="1"/>
</dbReference>
<dbReference type="Gene3D" id="3.40.50.300">
    <property type="entry name" value="P-loop containing nucleotide triphosphate hydrolases"/>
    <property type="match status" value="3"/>
</dbReference>
<protein>
    <recommendedName>
        <fullName evidence="5">AAA+ ATPase domain-containing protein</fullName>
    </recommendedName>
</protein>
<feature type="region of interest" description="Disordered" evidence="4">
    <location>
        <begin position="1058"/>
        <end position="1135"/>
    </location>
</feature>
<dbReference type="AlphaFoldDB" id="A0A8H3F1S2"/>
<feature type="domain" description="AAA+ ATPase" evidence="5">
    <location>
        <begin position="696"/>
        <end position="829"/>
    </location>
</feature>
<name>A0A8H3F1S2_9LECA</name>
<dbReference type="InterPro" id="IPR003959">
    <property type="entry name" value="ATPase_AAA_core"/>
</dbReference>
<reference evidence="6" key="1">
    <citation type="submission" date="2021-03" db="EMBL/GenBank/DDBJ databases">
        <authorList>
            <person name="Tagirdzhanova G."/>
        </authorList>
    </citation>
    <scope>NUCLEOTIDE SEQUENCE</scope>
</reference>
<evidence type="ECO:0000256" key="4">
    <source>
        <dbReference type="SAM" id="MobiDB-lite"/>
    </source>
</evidence>
<dbReference type="EMBL" id="CAJPDS010000012">
    <property type="protein sequence ID" value="CAF9912801.1"/>
    <property type="molecule type" value="Genomic_DNA"/>
</dbReference>
<feature type="domain" description="AAA+ ATPase" evidence="5">
    <location>
        <begin position="137"/>
        <end position="267"/>
    </location>
</feature>
<keyword evidence="7" id="KW-1185">Reference proteome</keyword>
<comment type="caution">
    <text evidence="6">The sequence shown here is derived from an EMBL/GenBank/DDBJ whole genome shotgun (WGS) entry which is preliminary data.</text>
</comment>
<dbReference type="InterPro" id="IPR050773">
    <property type="entry name" value="CbxX/CfxQ_RuBisCO_ESX"/>
</dbReference>
<keyword evidence="3" id="KW-0067">ATP-binding</keyword>
<dbReference type="Pfam" id="PF17866">
    <property type="entry name" value="AAA_lid_6"/>
    <property type="match status" value="2"/>
</dbReference>
<evidence type="ECO:0000313" key="6">
    <source>
        <dbReference type="EMBL" id="CAF9912801.1"/>
    </source>
</evidence>
<evidence type="ECO:0000256" key="2">
    <source>
        <dbReference type="ARBA" id="ARBA00022741"/>
    </source>
</evidence>
<dbReference type="OrthoDB" id="2423195at2759"/>
<gene>
    <name evidence="6" type="ORF">HETSPECPRED_001204</name>
</gene>
<proteinExistence type="inferred from homology"/>
<organism evidence="6 7">
    <name type="scientific">Heterodermia speciosa</name>
    <dbReference type="NCBI Taxonomy" id="116794"/>
    <lineage>
        <taxon>Eukaryota</taxon>
        <taxon>Fungi</taxon>
        <taxon>Dikarya</taxon>
        <taxon>Ascomycota</taxon>
        <taxon>Pezizomycotina</taxon>
        <taxon>Lecanoromycetes</taxon>
        <taxon>OSLEUM clade</taxon>
        <taxon>Lecanoromycetidae</taxon>
        <taxon>Caliciales</taxon>
        <taxon>Physciaceae</taxon>
        <taxon>Heterodermia</taxon>
    </lineage>
</organism>
<feature type="region of interest" description="Disordered" evidence="4">
    <location>
        <begin position="1"/>
        <end position="24"/>
    </location>
</feature>
<evidence type="ECO:0000256" key="3">
    <source>
        <dbReference type="ARBA" id="ARBA00022840"/>
    </source>
</evidence>
<accession>A0A8H3F1S2</accession>